<dbReference type="OrthoDB" id="6846267at2759"/>
<dbReference type="EMBL" id="CP069034">
    <property type="protein sequence ID" value="QRD01211.1"/>
    <property type="molecule type" value="Genomic_DNA"/>
</dbReference>
<dbReference type="SUPFAM" id="SSF53474">
    <property type="entry name" value="alpha/beta-Hydrolases"/>
    <property type="match status" value="1"/>
</dbReference>
<dbReference type="GO" id="GO:0016787">
    <property type="term" value="F:hydrolase activity"/>
    <property type="evidence" value="ECO:0007669"/>
    <property type="project" value="UniProtKB-KW"/>
</dbReference>
<name>A0A7U2FE20_PHANO</name>
<evidence type="ECO:0000313" key="6">
    <source>
        <dbReference type="Proteomes" id="UP000663193"/>
    </source>
</evidence>
<dbReference type="AlphaFoldDB" id="A0A7U2FE20"/>
<evidence type="ECO:0000256" key="3">
    <source>
        <dbReference type="RuleBase" id="RU361235"/>
    </source>
</evidence>
<evidence type="ECO:0000256" key="2">
    <source>
        <dbReference type="ARBA" id="ARBA00022801"/>
    </source>
</evidence>
<evidence type="ECO:0000256" key="1">
    <source>
        <dbReference type="ARBA" id="ARBA00005964"/>
    </source>
</evidence>
<proteinExistence type="inferred from homology"/>
<dbReference type="Proteomes" id="UP000663193">
    <property type="component" value="Chromosome 12"/>
</dbReference>
<dbReference type="InterPro" id="IPR029058">
    <property type="entry name" value="AB_hydrolase_fold"/>
</dbReference>
<feature type="domain" description="Carboxylesterase type B" evidence="4">
    <location>
        <begin position="4"/>
        <end position="470"/>
    </location>
</feature>
<organism evidence="5 6">
    <name type="scientific">Phaeosphaeria nodorum (strain SN15 / ATCC MYA-4574 / FGSC 10173)</name>
    <name type="common">Glume blotch fungus</name>
    <name type="synonym">Parastagonospora nodorum</name>
    <dbReference type="NCBI Taxonomy" id="321614"/>
    <lineage>
        <taxon>Eukaryota</taxon>
        <taxon>Fungi</taxon>
        <taxon>Dikarya</taxon>
        <taxon>Ascomycota</taxon>
        <taxon>Pezizomycotina</taxon>
        <taxon>Dothideomycetes</taxon>
        <taxon>Pleosporomycetidae</taxon>
        <taxon>Pleosporales</taxon>
        <taxon>Pleosporineae</taxon>
        <taxon>Phaeosphaeriaceae</taxon>
        <taxon>Parastagonospora</taxon>
    </lineage>
</organism>
<reference evidence="6" key="1">
    <citation type="journal article" date="2021" name="BMC Genomics">
        <title>Chromosome-level genome assembly and manually-curated proteome of model necrotroph Parastagonospora nodorum Sn15 reveals a genome-wide trove of candidate effector homologs, and redundancy of virulence-related functions within an accessory chromosome.</title>
        <authorList>
            <person name="Bertazzoni S."/>
            <person name="Jones D.A.B."/>
            <person name="Phan H.T."/>
            <person name="Tan K.-C."/>
            <person name="Hane J.K."/>
        </authorList>
    </citation>
    <scope>NUCLEOTIDE SEQUENCE [LARGE SCALE GENOMIC DNA]</scope>
    <source>
        <strain evidence="6">SN15 / ATCC MYA-4574 / FGSC 10173)</strain>
    </source>
</reference>
<dbReference type="PROSITE" id="PS00122">
    <property type="entry name" value="CARBOXYLESTERASE_B_1"/>
    <property type="match status" value="1"/>
</dbReference>
<keyword evidence="2 3" id="KW-0378">Hydrolase</keyword>
<accession>A0A7U2FE20</accession>
<dbReference type="Gene3D" id="3.40.50.1820">
    <property type="entry name" value="alpha/beta hydrolase"/>
    <property type="match status" value="1"/>
</dbReference>
<comment type="similarity">
    <text evidence="1 3">Belongs to the type-B carboxylesterase/lipase family.</text>
</comment>
<protein>
    <recommendedName>
        <fullName evidence="3">Carboxylic ester hydrolase</fullName>
        <ecNumber evidence="3">3.1.1.-</ecNumber>
    </recommendedName>
</protein>
<keyword evidence="6" id="KW-1185">Reference proteome</keyword>
<dbReference type="PANTHER" id="PTHR11559">
    <property type="entry name" value="CARBOXYLESTERASE"/>
    <property type="match status" value="1"/>
</dbReference>
<dbReference type="EC" id="3.1.1.-" evidence="3"/>
<evidence type="ECO:0000259" key="4">
    <source>
        <dbReference type="Pfam" id="PF00135"/>
    </source>
</evidence>
<gene>
    <name evidence="5" type="ORF">JI435_157480</name>
</gene>
<dbReference type="Pfam" id="PF00135">
    <property type="entry name" value="COesterase"/>
    <property type="match status" value="1"/>
</dbReference>
<sequence>MTAILQSPFGTFQGKQSDGITQYLGIKYASVKDQLSPPELVTDYGDVVVDATHFGPRAPAIDGCSFEQEHLIQCNTNAQEETPNMSGTECLNLNITVPKMELGDRKIPVMVFIHGGGLIMGANYWPQYDPSLLVKMSGEMDMPAIAVNINYRLGILGNLASQELHDAGYMGNNSLRDQKCALQWIKRHIAAFGGDEENVTVFGESAGASSVLYQLHSKEPLFKRCISMSGTPLMLRPLPLPVAETSYASIVQTFGLENASTSERIERLRTASPEDLVANTPLSVPLLPVLDGDILSDATTFAKLASHDHANLPGMQWCESLMIGDCQHDGIVFFFMGLSQRKDGIATALTTSLHENLATSATQSVLEAYNITASTEDTDALKRIMELATDIAYVAPALAYARSFPGKSYYYQFNEPNPWDGTFRGHSTHMLDAAFLFQHFNHELSPEALEVATTLAQDFVRFANGAEPWSEFEEKMGMVRKYGPGKIGIVGNNGWGSGKRDVLWKLSEEGKVDLDDLIGAWHMFIAGK</sequence>
<dbReference type="InterPro" id="IPR002018">
    <property type="entry name" value="CarbesteraseB"/>
</dbReference>
<dbReference type="InterPro" id="IPR019826">
    <property type="entry name" value="Carboxylesterase_B_AS"/>
</dbReference>
<evidence type="ECO:0000313" key="5">
    <source>
        <dbReference type="EMBL" id="QRD01211.1"/>
    </source>
</evidence>
<dbReference type="InterPro" id="IPR050309">
    <property type="entry name" value="Type-B_Carboxylest/Lipase"/>
</dbReference>
<dbReference type="VEuPathDB" id="FungiDB:JI435_157480"/>